<comment type="similarity">
    <text evidence="1">Belongs to the HpcH/HpaI aldolase family.</text>
</comment>
<proteinExistence type="inferred from homology"/>
<dbReference type="InterPro" id="IPR040442">
    <property type="entry name" value="Pyrv_kinase-like_dom_sf"/>
</dbReference>
<dbReference type="InterPro" id="IPR005000">
    <property type="entry name" value="Aldolase/citrate-lyase_domain"/>
</dbReference>
<evidence type="ECO:0000256" key="3">
    <source>
        <dbReference type="ARBA" id="ARBA00023239"/>
    </source>
</evidence>
<dbReference type="Proteomes" id="UP000523079">
    <property type="component" value="Unassembled WGS sequence"/>
</dbReference>
<dbReference type="GO" id="GO:0016832">
    <property type="term" value="F:aldehyde-lyase activity"/>
    <property type="evidence" value="ECO:0007669"/>
    <property type="project" value="TreeGrafter"/>
</dbReference>
<dbReference type="GO" id="GO:0005737">
    <property type="term" value="C:cytoplasm"/>
    <property type="evidence" value="ECO:0007669"/>
    <property type="project" value="TreeGrafter"/>
</dbReference>
<gene>
    <name evidence="5" type="ORF">FHX74_000572</name>
</gene>
<keyword evidence="6" id="KW-1185">Reference proteome</keyword>
<dbReference type="SUPFAM" id="SSF51621">
    <property type="entry name" value="Phosphoenolpyruvate/pyruvate domain"/>
    <property type="match status" value="1"/>
</dbReference>
<keyword evidence="3 5" id="KW-0456">Lyase</keyword>
<accession>A0A7W3IPS0</accession>
<comment type="caution">
    <text evidence="5">The sequence shown here is derived from an EMBL/GenBank/DDBJ whole genome shotgun (WGS) entry which is preliminary data.</text>
</comment>
<feature type="domain" description="HpcH/HpaI aldolase/citrate lyase" evidence="4">
    <location>
        <begin position="27"/>
        <end position="248"/>
    </location>
</feature>
<name>A0A7W3IPS0_9ACTN</name>
<sequence>MTSAAHDHGSPAASVVASMRDRRPVVGFWVVLDSLLSTEALAHVGYDYLVLDAQHGVLDDGALHAGLVAIDAAHGPAGLVRVTSQQPADIGRALDLGARGVIVPLVDDAAQAAAAVAAARYRGRRSWGPIRSGLRVTGTAAEIDDQVLVLAMIETASGFDQVEQILAVEGIDGVYVGPSDLALGLGAPHPDHPVQPAFDAALDRIQGAAAAAGKIAGVHTTGHPVAGARRAAGFTMITIASDLSHLLDAARADLETLRD</sequence>
<dbReference type="PANTHER" id="PTHR30502:SF0">
    <property type="entry name" value="PHOSPHOENOLPYRUVATE CARBOXYLASE FAMILY PROTEIN"/>
    <property type="match status" value="1"/>
</dbReference>
<dbReference type="GO" id="GO:0046872">
    <property type="term" value="F:metal ion binding"/>
    <property type="evidence" value="ECO:0007669"/>
    <property type="project" value="UniProtKB-KW"/>
</dbReference>
<evidence type="ECO:0000256" key="1">
    <source>
        <dbReference type="ARBA" id="ARBA00005568"/>
    </source>
</evidence>
<evidence type="ECO:0000313" key="5">
    <source>
        <dbReference type="EMBL" id="MBA8792978.1"/>
    </source>
</evidence>
<dbReference type="InterPro" id="IPR015813">
    <property type="entry name" value="Pyrv/PenolPyrv_kinase-like_dom"/>
</dbReference>
<dbReference type="EMBL" id="JACGWT010000001">
    <property type="protein sequence ID" value="MBA8792978.1"/>
    <property type="molecule type" value="Genomic_DNA"/>
</dbReference>
<dbReference type="Gene3D" id="3.20.20.60">
    <property type="entry name" value="Phosphoenolpyruvate-binding domains"/>
    <property type="match status" value="1"/>
</dbReference>
<dbReference type="PANTHER" id="PTHR30502">
    <property type="entry name" value="2-KETO-3-DEOXY-L-RHAMNONATE ALDOLASE"/>
    <property type="match status" value="1"/>
</dbReference>
<organism evidence="5 6">
    <name type="scientific">Microlunatus kandeliicorticis</name>
    <dbReference type="NCBI Taxonomy" id="1759536"/>
    <lineage>
        <taxon>Bacteria</taxon>
        <taxon>Bacillati</taxon>
        <taxon>Actinomycetota</taxon>
        <taxon>Actinomycetes</taxon>
        <taxon>Propionibacteriales</taxon>
        <taxon>Propionibacteriaceae</taxon>
        <taxon>Microlunatus</taxon>
    </lineage>
</organism>
<dbReference type="AlphaFoldDB" id="A0A7W3IPS0"/>
<reference evidence="5 6" key="1">
    <citation type="submission" date="2020-07" db="EMBL/GenBank/DDBJ databases">
        <title>Sequencing the genomes of 1000 actinobacteria strains.</title>
        <authorList>
            <person name="Klenk H.-P."/>
        </authorList>
    </citation>
    <scope>NUCLEOTIDE SEQUENCE [LARGE SCALE GENOMIC DNA]</scope>
    <source>
        <strain evidence="5 6">DSM 100723</strain>
    </source>
</reference>
<dbReference type="InterPro" id="IPR050251">
    <property type="entry name" value="HpcH-HpaI_aldolase"/>
</dbReference>
<evidence type="ECO:0000313" key="6">
    <source>
        <dbReference type="Proteomes" id="UP000523079"/>
    </source>
</evidence>
<evidence type="ECO:0000259" key="4">
    <source>
        <dbReference type="Pfam" id="PF03328"/>
    </source>
</evidence>
<protein>
    <submittedName>
        <fullName evidence="5">4-hydroxy-2-oxoheptanedioate aldolase</fullName>
        <ecNumber evidence="5">4.1.2.52</ecNumber>
    </submittedName>
</protein>
<evidence type="ECO:0000256" key="2">
    <source>
        <dbReference type="ARBA" id="ARBA00022723"/>
    </source>
</evidence>
<dbReference type="Pfam" id="PF03328">
    <property type="entry name" value="HpcH_HpaI"/>
    <property type="match status" value="1"/>
</dbReference>
<dbReference type="RefSeq" id="WP_328823582.1">
    <property type="nucleotide sequence ID" value="NZ_JACGWT010000001.1"/>
</dbReference>
<dbReference type="EC" id="4.1.2.52" evidence="5"/>
<keyword evidence="2" id="KW-0479">Metal-binding</keyword>